<dbReference type="CDD" id="cd12811">
    <property type="entry name" value="MALA"/>
    <property type="match status" value="1"/>
</dbReference>
<protein>
    <submittedName>
        <fullName evidence="2">Uncharacterized protein</fullName>
    </submittedName>
</protein>
<accession>A0A316UXP0</accession>
<dbReference type="Proteomes" id="UP000245884">
    <property type="component" value="Unassembled WGS sequence"/>
</dbReference>
<feature type="chain" id="PRO_5016299576" evidence="1">
    <location>
        <begin position="21"/>
        <end position="367"/>
    </location>
</feature>
<reference evidence="2 3" key="1">
    <citation type="journal article" date="2018" name="Mol. Biol. Evol.">
        <title>Broad Genomic Sampling Reveals a Smut Pathogenic Ancestry of the Fungal Clade Ustilaginomycotina.</title>
        <authorList>
            <person name="Kijpornyongpan T."/>
            <person name="Mondo S.J."/>
            <person name="Barry K."/>
            <person name="Sandor L."/>
            <person name="Lee J."/>
            <person name="Lipzen A."/>
            <person name="Pangilinan J."/>
            <person name="LaButti K."/>
            <person name="Hainaut M."/>
            <person name="Henrissat B."/>
            <person name="Grigoriev I.V."/>
            <person name="Spatafora J.W."/>
            <person name="Aime M.C."/>
        </authorList>
    </citation>
    <scope>NUCLEOTIDE SEQUENCE [LARGE SCALE GENOMIC DNA]</scope>
    <source>
        <strain evidence="2 3">MCA 5214</strain>
    </source>
</reference>
<dbReference type="GeneID" id="37029134"/>
<dbReference type="Pfam" id="PF22701">
    <property type="entry name" value="Mala_s_1-like"/>
    <property type="match status" value="1"/>
</dbReference>
<dbReference type="RefSeq" id="XP_025364160.1">
    <property type="nucleotide sequence ID" value="XM_025507311.1"/>
</dbReference>
<dbReference type="SUPFAM" id="SSF63829">
    <property type="entry name" value="Calcium-dependent phosphotriesterase"/>
    <property type="match status" value="1"/>
</dbReference>
<dbReference type="OrthoDB" id="4434395at2759"/>
<name>A0A316UXP0_9BASI</name>
<proteinExistence type="predicted"/>
<sequence length="367" mass="39760">MLFAPLLAIINLVASSAALASPPDDALNSRATIPDIYEIKIAHLDPEDAVFDKDRKLLYQSNLYRAKVAVSNTKSGHMFDAYIPGISSDEAITRYELAGLSLDKADKPTRLYGVAKDHSAFTFGPKQSVRGPNAFVAFDLPLSSSSKPVYNLDLHPVQGQIEQEHGTWPFAPVDSAQDEAGNSYIVFALGAPAIAKVGPDGTKAEPFSFEPPASIIPNRTGYTGIAYIPTSHQLVAYGGPRLLTRFDLNSSTPSKANAVQIQGSPIKWSHAEKINLIASLDGTGDRLVVTNAPDVISFRSTDGWKTATYKKFTRPELKNNSLTTVTELEFEGGMRGIYGAGAYFGKGKFSDRTSWPLYRLGDELLKA</sequence>
<dbReference type="AlphaFoldDB" id="A0A316UXP0"/>
<dbReference type="EMBL" id="KZ819663">
    <property type="protein sequence ID" value="PWN29548.1"/>
    <property type="molecule type" value="Genomic_DNA"/>
</dbReference>
<evidence type="ECO:0000256" key="1">
    <source>
        <dbReference type="SAM" id="SignalP"/>
    </source>
</evidence>
<evidence type="ECO:0000313" key="3">
    <source>
        <dbReference type="Proteomes" id="UP000245884"/>
    </source>
</evidence>
<organism evidence="2 3">
    <name type="scientific">Jaminaea rosea</name>
    <dbReference type="NCBI Taxonomy" id="1569628"/>
    <lineage>
        <taxon>Eukaryota</taxon>
        <taxon>Fungi</taxon>
        <taxon>Dikarya</taxon>
        <taxon>Basidiomycota</taxon>
        <taxon>Ustilaginomycotina</taxon>
        <taxon>Exobasidiomycetes</taxon>
        <taxon>Microstromatales</taxon>
        <taxon>Microstromatales incertae sedis</taxon>
        <taxon>Jaminaea</taxon>
    </lineage>
</organism>
<keyword evidence="1" id="KW-0732">Signal</keyword>
<dbReference type="InterPro" id="IPR054550">
    <property type="entry name" value="Mala_s_1-like"/>
</dbReference>
<keyword evidence="3" id="KW-1185">Reference proteome</keyword>
<dbReference type="STRING" id="1569628.A0A316UXP0"/>
<feature type="signal peptide" evidence="1">
    <location>
        <begin position="1"/>
        <end position="20"/>
    </location>
</feature>
<evidence type="ECO:0000313" key="2">
    <source>
        <dbReference type="EMBL" id="PWN29548.1"/>
    </source>
</evidence>
<gene>
    <name evidence="2" type="ORF">BDZ90DRAFT_236978</name>
</gene>